<keyword evidence="6" id="KW-1185">Reference proteome</keyword>
<dbReference type="EC" id="3.6.1.7" evidence="2"/>
<name>A0A7C8BSJ3_9ACTN</name>
<dbReference type="InterPro" id="IPR051060">
    <property type="entry name" value="Carbamoyltrans_HypF-like"/>
</dbReference>
<dbReference type="PROSITE" id="PS51163">
    <property type="entry name" value="YRDC"/>
    <property type="match status" value="1"/>
</dbReference>
<dbReference type="Pfam" id="PF22521">
    <property type="entry name" value="HypF_C_2"/>
    <property type="match status" value="1"/>
</dbReference>
<dbReference type="EMBL" id="WAJS01000001">
    <property type="protein sequence ID" value="KAB1651510.1"/>
    <property type="molecule type" value="Genomic_DNA"/>
</dbReference>
<evidence type="ECO:0000256" key="2">
    <source>
        <dbReference type="PROSITE-ProRule" id="PRU00520"/>
    </source>
</evidence>
<dbReference type="InterPro" id="IPR055128">
    <property type="entry name" value="HypF_C_2"/>
</dbReference>
<dbReference type="GO" id="GO:0003998">
    <property type="term" value="F:acylphosphatase activity"/>
    <property type="evidence" value="ECO:0007669"/>
    <property type="project" value="UniProtKB-EC"/>
</dbReference>
<dbReference type="Gene3D" id="3.90.870.50">
    <property type="match status" value="1"/>
</dbReference>
<dbReference type="GO" id="GO:0003725">
    <property type="term" value="F:double-stranded RNA binding"/>
    <property type="evidence" value="ECO:0007669"/>
    <property type="project" value="InterPro"/>
</dbReference>
<dbReference type="RefSeq" id="WP_151429494.1">
    <property type="nucleotide sequence ID" value="NZ_JANJZI010000004.1"/>
</dbReference>
<feature type="active site" evidence="2">
    <location>
        <position position="37"/>
    </location>
</feature>
<dbReference type="Gene3D" id="3.30.420.560">
    <property type="match status" value="1"/>
</dbReference>
<dbReference type="Gene3D" id="3.30.420.360">
    <property type="match status" value="1"/>
</dbReference>
<evidence type="ECO:0000256" key="1">
    <source>
        <dbReference type="ARBA" id="ARBA00008097"/>
    </source>
</evidence>
<dbReference type="Pfam" id="PF01300">
    <property type="entry name" value="Sua5_yciO_yrdC"/>
    <property type="match status" value="1"/>
</dbReference>
<dbReference type="InterPro" id="IPR011125">
    <property type="entry name" value="Znf_HypF"/>
</dbReference>
<dbReference type="Pfam" id="PF07503">
    <property type="entry name" value="zf-HYPF"/>
    <property type="match status" value="2"/>
</dbReference>
<evidence type="ECO:0000259" key="4">
    <source>
        <dbReference type="PROSITE" id="PS51163"/>
    </source>
</evidence>
<dbReference type="PANTHER" id="PTHR42959:SF1">
    <property type="entry name" value="CARBAMOYLTRANSFERASE HYPF"/>
    <property type="match status" value="1"/>
</dbReference>
<dbReference type="PANTHER" id="PTHR42959">
    <property type="entry name" value="CARBAMOYLTRANSFERASE"/>
    <property type="match status" value="1"/>
</dbReference>
<dbReference type="Pfam" id="PF17788">
    <property type="entry name" value="HypF_C"/>
    <property type="match status" value="1"/>
</dbReference>
<comment type="caution">
    <text evidence="5">The sequence shown here is derived from an EMBL/GenBank/DDBJ whole genome shotgun (WGS) entry which is preliminary data.</text>
</comment>
<proteinExistence type="inferred from homology"/>
<dbReference type="PROSITE" id="PS51160">
    <property type="entry name" value="ACYLPHOSPHATASE_3"/>
    <property type="match status" value="1"/>
</dbReference>
<dbReference type="Proteomes" id="UP000479639">
    <property type="component" value="Unassembled WGS sequence"/>
</dbReference>
<dbReference type="SUPFAM" id="SSF54975">
    <property type="entry name" value="Acylphosphatase/BLUF domain-like"/>
    <property type="match status" value="1"/>
</dbReference>
<dbReference type="Gene3D" id="1.10.357.160">
    <property type="match status" value="1"/>
</dbReference>
<dbReference type="InterPro" id="IPR041440">
    <property type="entry name" value="HypF_C"/>
</dbReference>
<dbReference type="GO" id="GO:0051604">
    <property type="term" value="P:protein maturation"/>
    <property type="evidence" value="ECO:0007669"/>
    <property type="project" value="TreeGrafter"/>
</dbReference>
<accession>A0A7C8BSJ3</accession>
<comment type="similarity">
    <text evidence="1">Belongs to the carbamoyltransferase HypF family.</text>
</comment>
<evidence type="ECO:0000259" key="3">
    <source>
        <dbReference type="PROSITE" id="PS51160"/>
    </source>
</evidence>
<evidence type="ECO:0000313" key="5">
    <source>
        <dbReference type="EMBL" id="KAB1651510.1"/>
    </source>
</evidence>
<gene>
    <name evidence="5" type="ORF">F8D48_00310</name>
</gene>
<dbReference type="AlphaFoldDB" id="A0A7C8BSJ3"/>
<dbReference type="InterPro" id="IPR017945">
    <property type="entry name" value="DHBP_synth_RibB-like_a/b_dom"/>
</dbReference>
<protein>
    <recommendedName>
        <fullName evidence="2">acylphosphatase</fullName>
        <ecNumber evidence="2">3.6.1.7</ecNumber>
    </recommendedName>
</protein>
<reference evidence="5 6" key="1">
    <citation type="submission" date="2019-09" db="EMBL/GenBank/DDBJ databases">
        <title>Whole genome shotgun sequencing (WGS) of Ellagibacter isourolithinifaciens DSM 104140(T) and Adlercreutzia muris DSM 29508(T).</title>
        <authorList>
            <person name="Stoll D.A."/>
            <person name="Danylec N."/>
            <person name="Huch M."/>
        </authorList>
    </citation>
    <scope>NUCLEOTIDE SEQUENCE [LARGE SCALE GENOMIC DNA]</scope>
    <source>
        <strain evidence="5 6">DSM 29508</strain>
    </source>
</reference>
<dbReference type="InterPro" id="IPR036046">
    <property type="entry name" value="Acylphosphatase-like_dom_sf"/>
</dbReference>
<keyword evidence="5" id="KW-0808">Transferase</keyword>
<dbReference type="GO" id="GO:0016743">
    <property type="term" value="F:carboxyl- or carbamoyltransferase activity"/>
    <property type="evidence" value="ECO:0007669"/>
    <property type="project" value="TreeGrafter"/>
</dbReference>
<sequence>MIDAVDIHVKGIVQGVGFRPFVYRTAKKYLINGWVLNAADGVYIHAEGESKLVDEFIMELSDNPPAASKVEEIDIKEVPLEDFDSFEIRFSDDEAVAETTLVSPELATCADCVNELFNPNDRRYRYPFINCTNCGPRFTIIDHLPYDRAATSMAAFPMCERCAAEYADPLDRRFHAQPDACSECGPHVSFAWRQTDETSLASLGEPVFSEDNIEVHGGFSVVWGKTREESDAIFTAAVEMLLAGKILAVKGLGGFHLVCDANNIEAVAELRRRKRRDGKALAVMAQGMGDVRALCQAVEEEEAVLTGSARPIVLLRKRPDGAIGEGVADGLSELGVMLPYTPVQHLLMHDFAAAWYAAHPEVAEAGDVPGRPVPLLVMTSGNVHDEPICIADEEAREKLAGIADAFLGNNRPILTRFDDSVVRLIRVGETSEGAPELAVQFLRRARGFAPVPLSTAVTVTAASENEEARGAATGSGVASEAATGSAERPGAGIIFATGPEQKNTFTLLRGTDGFVSQHIGDVENADTYVAWLATKDRFESLFEMEPTAVACDLHPEYLTSKWAHHQDLPVTEVQHHHAHIVSVMAEHGLADAVCGIAFDGTGYGVDGAIWGGEVLLANRTDFERFANFAYVPMPGGAAAIKHPLRMAYGVLWAYDLLDHPAAVEALAPLGEEAEVCDRMIERGLNTPMTSSVGRLFDAASALLGICAEPSYEGEGAILLEAAMEAAGADAPGAAAVEEAAGVAGENELAARERYAVTAQKNVATETSTAEDTSVLLLDAEPTFRALLDDVAAGVPASVIARRFHDAMVSAIVMAAELVRALYGISTVVLSGGVFMNRYLVEHVLPALAEAGFTAAINRDLPPNDGCISLGQATVASARSEE</sequence>
<organism evidence="5 6">
    <name type="scientific">Adlercreutzia muris</name>
    <dbReference type="NCBI Taxonomy" id="1796610"/>
    <lineage>
        <taxon>Bacteria</taxon>
        <taxon>Bacillati</taxon>
        <taxon>Actinomycetota</taxon>
        <taxon>Coriobacteriia</taxon>
        <taxon>Eggerthellales</taxon>
        <taxon>Eggerthellaceae</taxon>
        <taxon>Adlercreutzia</taxon>
    </lineage>
</organism>
<dbReference type="InterPro" id="IPR006070">
    <property type="entry name" value="Sua5-like_dom"/>
</dbReference>
<evidence type="ECO:0000313" key="6">
    <source>
        <dbReference type="Proteomes" id="UP000479639"/>
    </source>
</evidence>
<feature type="domain" description="YrdC-like" evidence="4">
    <location>
        <begin position="231"/>
        <end position="447"/>
    </location>
</feature>
<comment type="catalytic activity">
    <reaction evidence="2">
        <text>an acyl phosphate + H2O = a carboxylate + phosphate + H(+)</text>
        <dbReference type="Rhea" id="RHEA:14965"/>
        <dbReference type="ChEBI" id="CHEBI:15377"/>
        <dbReference type="ChEBI" id="CHEBI:15378"/>
        <dbReference type="ChEBI" id="CHEBI:29067"/>
        <dbReference type="ChEBI" id="CHEBI:43474"/>
        <dbReference type="ChEBI" id="CHEBI:59918"/>
        <dbReference type="EC" id="3.6.1.7"/>
    </reaction>
</comment>
<dbReference type="InterPro" id="IPR017968">
    <property type="entry name" value="Acylphosphatase_CS"/>
</dbReference>
<dbReference type="PROSITE" id="PS00150">
    <property type="entry name" value="ACYLPHOSPHATASE_1"/>
    <property type="match status" value="1"/>
</dbReference>
<dbReference type="Gene3D" id="3.30.110.120">
    <property type="match status" value="1"/>
</dbReference>
<dbReference type="SUPFAM" id="SSF55821">
    <property type="entry name" value="YrdC/RibB"/>
    <property type="match status" value="1"/>
</dbReference>
<feature type="domain" description="Acylphosphatase-like" evidence="3">
    <location>
        <begin position="4"/>
        <end position="90"/>
    </location>
</feature>
<dbReference type="GO" id="GO:0008270">
    <property type="term" value="F:zinc ion binding"/>
    <property type="evidence" value="ECO:0007669"/>
    <property type="project" value="InterPro"/>
</dbReference>
<dbReference type="Pfam" id="PF00708">
    <property type="entry name" value="Acylphosphatase"/>
    <property type="match status" value="1"/>
</dbReference>
<dbReference type="InterPro" id="IPR001792">
    <property type="entry name" value="Acylphosphatase-like_dom"/>
</dbReference>
<feature type="active site" evidence="2">
    <location>
        <position position="19"/>
    </location>
</feature>
<keyword evidence="2" id="KW-0378">Hydrolase</keyword>